<dbReference type="GO" id="GO:0016020">
    <property type="term" value="C:membrane"/>
    <property type="evidence" value="ECO:0007669"/>
    <property type="project" value="UniProtKB-SubCell"/>
</dbReference>
<accession>A0A3S2LK42</accession>
<dbReference type="EMBL" id="ML136652">
    <property type="protein sequence ID" value="RVE55599.1"/>
    <property type="molecule type" value="Genomic_DNA"/>
</dbReference>
<feature type="signal peptide" evidence="6">
    <location>
        <begin position="1"/>
        <end position="18"/>
    </location>
</feature>
<evidence type="ECO:0000256" key="2">
    <source>
        <dbReference type="ARBA" id="ARBA00022729"/>
    </source>
</evidence>
<dbReference type="Gene3D" id="2.60.40.10">
    <property type="entry name" value="Immunoglobulins"/>
    <property type="match status" value="1"/>
</dbReference>
<dbReference type="PROSITE" id="PS50835">
    <property type="entry name" value="IG_LIKE"/>
    <property type="match status" value="1"/>
</dbReference>
<dbReference type="PANTHER" id="PTHR12080">
    <property type="entry name" value="SIGNALING LYMPHOCYTIC ACTIVATION MOLECULE"/>
    <property type="match status" value="1"/>
</dbReference>
<evidence type="ECO:0000313" key="8">
    <source>
        <dbReference type="EMBL" id="RVE55599.1"/>
    </source>
</evidence>
<keyword evidence="5" id="KW-1133">Transmembrane helix</keyword>
<comment type="subcellular location">
    <subcellularLocation>
        <location evidence="1">Membrane</location>
    </subcellularLocation>
</comment>
<dbReference type="InterPro" id="IPR015631">
    <property type="entry name" value="CD2/SLAM_rcpt"/>
</dbReference>
<dbReference type="Proteomes" id="UP000283210">
    <property type="component" value="Unassembled WGS sequence"/>
</dbReference>
<keyword evidence="9" id="KW-1185">Reference proteome</keyword>
<evidence type="ECO:0000256" key="6">
    <source>
        <dbReference type="SAM" id="SignalP"/>
    </source>
</evidence>
<dbReference type="InterPro" id="IPR013783">
    <property type="entry name" value="Ig-like_fold"/>
</dbReference>
<evidence type="ECO:0000259" key="7">
    <source>
        <dbReference type="PROSITE" id="PS50835"/>
    </source>
</evidence>
<evidence type="ECO:0000313" key="9">
    <source>
        <dbReference type="Proteomes" id="UP000283210"/>
    </source>
</evidence>
<evidence type="ECO:0000256" key="4">
    <source>
        <dbReference type="ARBA" id="ARBA00023180"/>
    </source>
</evidence>
<organism evidence="8 9">
    <name type="scientific">Oryzias javanicus</name>
    <name type="common">Javanese ricefish</name>
    <name type="synonym">Aplocheilus javanicus</name>
    <dbReference type="NCBI Taxonomy" id="123683"/>
    <lineage>
        <taxon>Eukaryota</taxon>
        <taxon>Metazoa</taxon>
        <taxon>Chordata</taxon>
        <taxon>Craniata</taxon>
        <taxon>Vertebrata</taxon>
        <taxon>Euteleostomi</taxon>
        <taxon>Actinopterygii</taxon>
        <taxon>Neopterygii</taxon>
        <taxon>Teleostei</taxon>
        <taxon>Neoteleostei</taxon>
        <taxon>Acanthomorphata</taxon>
        <taxon>Ovalentaria</taxon>
        <taxon>Atherinomorphae</taxon>
        <taxon>Beloniformes</taxon>
        <taxon>Adrianichthyidae</taxon>
        <taxon>Oryziinae</taxon>
        <taxon>Oryzias</taxon>
    </lineage>
</organism>
<protein>
    <recommendedName>
        <fullName evidence="7">Ig-like domain-containing protein</fullName>
    </recommendedName>
</protein>
<dbReference type="AlphaFoldDB" id="A0A3S2LK42"/>
<feature type="domain" description="Ig-like" evidence="7">
    <location>
        <begin position="93"/>
        <end position="171"/>
    </location>
</feature>
<evidence type="ECO:0000256" key="3">
    <source>
        <dbReference type="ARBA" id="ARBA00023136"/>
    </source>
</evidence>
<dbReference type="InterPro" id="IPR007110">
    <property type="entry name" value="Ig-like_dom"/>
</dbReference>
<dbReference type="SUPFAM" id="SSF48726">
    <property type="entry name" value="Immunoglobulin"/>
    <property type="match status" value="1"/>
</dbReference>
<proteinExistence type="predicted"/>
<name>A0A3S2LK42_ORYJA</name>
<dbReference type="InterPro" id="IPR036179">
    <property type="entry name" value="Ig-like_dom_sf"/>
</dbReference>
<gene>
    <name evidence="8" type="ORF">OJAV_G00234660</name>
</gene>
<feature type="chain" id="PRO_5018619219" description="Ig-like domain-containing protein" evidence="6">
    <location>
        <begin position="19"/>
        <end position="217"/>
    </location>
</feature>
<keyword evidence="2 6" id="KW-0732">Signal</keyword>
<keyword evidence="3 5" id="KW-0472">Membrane</keyword>
<reference evidence="8 9" key="1">
    <citation type="submission" date="2018-11" db="EMBL/GenBank/DDBJ databases">
        <authorList>
            <person name="Lopez-Roques C."/>
            <person name="Donnadieu C."/>
            <person name="Bouchez O."/>
            <person name="Klopp C."/>
            <person name="Cabau C."/>
            <person name="Zahm M."/>
        </authorList>
    </citation>
    <scope>NUCLEOTIDE SEQUENCE [LARGE SCALE GENOMIC DNA]</scope>
    <source>
        <strain evidence="8">RS831</strain>
        <tissue evidence="8">Whole body</tissue>
    </source>
</reference>
<sequence>MRLLTLFVSVLHVLHVEGQKKSQVTLVKVNKQVNTERHPQFQRRLELDSKSGDLTIKNLTLKDAMNYSVEIFYNAHPQTKKIELEVKQRLQAPTIQKIESAATQTGCFIALNCSSSEKDVNFSWKVSPPSLISWSTEKDSSYILVLTDSKQDLKFTCNSTKGKETAHQDYSAKCDVFTENLCHSRQSWGVIAAFGMFALVLSLLIYCYCQARQADEK</sequence>
<feature type="transmembrane region" description="Helical" evidence="5">
    <location>
        <begin position="188"/>
        <end position="209"/>
    </location>
</feature>
<keyword evidence="5" id="KW-0812">Transmembrane</keyword>
<dbReference type="PANTHER" id="PTHR12080:SF48">
    <property type="entry name" value="IMMUNOGLOBULIN SUBTYPE DOMAIN-CONTAINING PROTEIN"/>
    <property type="match status" value="1"/>
</dbReference>
<reference evidence="8 9" key="2">
    <citation type="submission" date="2019-01" db="EMBL/GenBank/DDBJ databases">
        <title>A chromosome length genome reference of the Java medaka (oryzias javanicus).</title>
        <authorList>
            <person name="Herpin A."/>
            <person name="Takehana Y."/>
            <person name="Naruse K."/>
            <person name="Ansai S."/>
            <person name="Kawaguchi M."/>
        </authorList>
    </citation>
    <scope>NUCLEOTIDE SEQUENCE [LARGE SCALE GENOMIC DNA]</scope>
    <source>
        <strain evidence="8">RS831</strain>
        <tissue evidence="8">Whole body</tissue>
    </source>
</reference>
<dbReference type="OrthoDB" id="8958824at2759"/>
<evidence type="ECO:0000256" key="1">
    <source>
        <dbReference type="ARBA" id="ARBA00004370"/>
    </source>
</evidence>
<keyword evidence="4" id="KW-0325">Glycoprotein</keyword>
<evidence type="ECO:0000256" key="5">
    <source>
        <dbReference type="SAM" id="Phobius"/>
    </source>
</evidence>